<feature type="transmembrane region" description="Helical" evidence="10">
    <location>
        <begin position="361"/>
        <end position="381"/>
    </location>
</feature>
<feature type="transmembrane region" description="Helical" evidence="10">
    <location>
        <begin position="297"/>
        <end position="316"/>
    </location>
</feature>
<accession>A0ABS3YEQ7</accession>
<dbReference type="SUPFAM" id="SSF81340">
    <property type="entry name" value="Clc chloride channel"/>
    <property type="match status" value="1"/>
</dbReference>
<keyword evidence="9" id="KW-0407">Ion channel</keyword>
<dbReference type="InterPro" id="IPR014743">
    <property type="entry name" value="Cl-channel_core"/>
</dbReference>
<feature type="transmembrane region" description="Helical" evidence="10">
    <location>
        <begin position="232"/>
        <end position="253"/>
    </location>
</feature>
<feature type="transmembrane region" description="Helical" evidence="10">
    <location>
        <begin position="198"/>
        <end position="220"/>
    </location>
</feature>
<feature type="transmembrane region" description="Helical" evidence="10">
    <location>
        <begin position="100"/>
        <end position="124"/>
    </location>
</feature>
<dbReference type="PANTHER" id="PTHR43427:SF6">
    <property type="entry name" value="CHLORIDE CHANNEL PROTEIN CLC-E"/>
    <property type="match status" value="1"/>
</dbReference>
<feature type="transmembrane region" description="Helical" evidence="10">
    <location>
        <begin position="168"/>
        <end position="186"/>
    </location>
</feature>
<dbReference type="CDD" id="cd00400">
    <property type="entry name" value="Voltage_gated_ClC"/>
    <property type="match status" value="1"/>
</dbReference>
<dbReference type="Proteomes" id="UP000679126">
    <property type="component" value="Unassembled WGS sequence"/>
</dbReference>
<feature type="transmembrane region" description="Helical" evidence="10">
    <location>
        <begin position="66"/>
        <end position="88"/>
    </location>
</feature>
<keyword evidence="3 10" id="KW-0812">Transmembrane</keyword>
<keyword evidence="12" id="KW-1185">Reference proteome</keyword>
<evidence type="ECO:0000256" key="1">
    <source>
        <dbReference type="ARBA" id="ARBA00004141"/>
    </source>
</evidence>
<name>A0ABS3YEQ7_9BACT</name>
<evidence type="ECO:0000256" key="7">
    <source>
        <dbReference type="ARBA" id="ARBA00023173"/>
    </source>
</evidence>
<feature type="transmembrane region" description="Helical" evidence="10">
    <location>
        <begin position="32"/>
        <end position="54"/>
    </location>
</feature>
<keyword evidence="7" id="KW-0869">Chloride channel</keyword>
<feature type="transmembrane region" description="Helical" evidence="10">
    <location>
        <begin position="328"/>
        <end position="354"/>
    </location>
</feature>
<comment type="caution">
    <text evidence="11">The sequence shown here is derived from an EMBL/GenBank/DDBJ whole genome shotgun (WGS) entry which is preliminary data.</text>
</comment>
<sequence length="384" mass="39888">MKLPAFFSHREGLPIADGLPVPPYIHQPLKRVGVLCLCIVLLSTVIGAAALLLLEGLLGLEHFATNIVPGIALAALIVAGALAAGWLWKKTGWWKPLSQLVYSVTGMPLGPEGILLKVAVLLRLGRSFSSAEKDVLAVSAIAAGIAAWFGTPLAAAVMVWFSITRRRTGYVLLAAFTGAALHYAWFGPRSLGPFEMPGAAATGVYILLGLLMGILSGLIVRAVQALNMFSGRYLSIAAVALIAVLVCLKPLLFGPGIGLGRQALTLENVTLSLLINIASYKLITLIAAAGARFPGSLLTPFAAVGAASGVLTALWLQSLFSTVPLNPSLAAVVGMAAMLGGVTRLPLMAALFALEISWQPAAIAPVALASLAAYAASTVFLRRL</sequence>
<proteinExistence type="predicted"/>
<feature type="transmembrane region" description="Helical" evidence="10">
    <location>
        <begin position="136"/>
        <end position="161"/>
    </location>
</feature>
<protein>
    <submittedName>
        <fullName evidence="11">Chloride channel protein</fullName>
    </submittedName>
</protein>
<evidence type="ECO:0000256" key="10">
    <source>
        <dbReference type="SAM" id="Phobius"/>
    </source>
</evidence>
<dbReference type="EMBL" id="JAGHKP010000002">
    <property type="protein sequence ID" value="MBO9153139.1"/>
    <property type="molecule type" value="Genomic_DNA"/>
</dbReference>
<evidence type="ECO:0000256" key="8">
    <source>
        <dbReference type="ARBA" id="ARBA00023214"/>
    </source>
</evidence>
<keyword evidence="6 10" id="KW-0472">Membrane</keyword>
<evidence type="ECO:0000256" key="2">
    <source>
        <dbReference type="ARBA" id="ARBA00022448"/>
    </source>
</evidence>
<reference evidence="12" key="1">
    <citation type="submission" date="2021-03" db="EMBL/GenBank/DDBJ databases">
        <title>Assistant Professor.</title>
        <authorList>
            <person name="Huq M.A."/>
        </authorList>
    </citation>
    <scope>NUCLEOTIDE SEQUENCE [LARGE SCALE GENOMIC DNA]</scope>
    <source>
        <strain evidence="12">MAH-28</strain>
    </source>
</reference>
<feature type="transmembrane region" description="Helical" evidence="10">
    <location>
        <begin position="273"/>
        <end position="290"/>
    </location>
</feature>
<keyword evidence="8" id="KW-0868">Chloride</keyword>
<evidence type="ECO:0000256" key="3">
    <source>
        <dbReference type="ARBA" id="ARBA00022692"/>
    </source>
</evidence>
<dbReference type="InterPro" id="IPR001807">
    <property type="entry name" value="ClC"/>
</dbReference>
<evidence type="ECO:0000256" key="5">
    <source>
        <dbReference type="ARBA" id="ARBA00023065"/>
    </source>
</evidence>
<dbReference type="Gene3D" id="1.10.3080.10">
    <property type="entry name" value="Clc chloride channel"/>
    <property type="match status" value="1"/>
</dbReference>
<evidence type="ECO:0000313" key="12">
    <source>
        <dbReference type="Proteomes" id="UP000679126"/>
    </source>
</evidence>
<keyword evidence="5" id="KW-0406">Ion transport</keyword>
<keyword evidence="2" id="KW-0813">Transport</keyword>
<evidence type="ECO:0000256" key="6">
    <source>
        <dbReference type="ARBA" id="ARBA00023136"/>
    </source>
</evidence>
<evidence type="ECO:0000256" key="4">
    <source>
        <dbReference type="ARBA" id="ARBA00022989"/>
    </source>
</evidence>
<dbReference type="RefSeq" id="WP_209146112.1">
    <property type="nucleotide sequence ID" value="NZ_JAGHKP010000002.1"/>
</dbReference>
<dbReference type="Pfam" id="PF00654">
    <property type="entry name" value="Voltage_CLC"/>
    <property type="match status" value="1"/>
</dbReference>
<comment type="subcellular location">
    <subcellularLocation>
        <location evidence="1">Membrane</location>
        <topology evidence="1">Multi-pass membrane protein</topology>
    </subcellularLocation>
</comment>
<dbReference type="PANTHER" id="PTHR43427">
    <property type="entry name" value="CHLORIDE CHANNEL PROTEIN CLC-E"/>
    <property type="match status" value="1"/>
</dbReference>
<gene>
    <name evidence="11" type="ORF">J7I43_13010</name>
</gene>
<keyword evidence="4 10" id="KW-1133">Transmembrane helix</keyword>
<organism evidence="11 12">
    <name type="scientific">Chitinophaga chungangae</name>
    <dbReference type="NCBI Taxonomy" id="2821488"/>
    <lineage>
        <taxon>Bacteria</taxon>
        <taxon>Pseudomonadati</taxon>
        <taxon>Bacteroidota</taxon>
        <taxon>Chitinophagia</taxon>
        <taxon>Chitinophagales</taxon>
        <taxon>Chitinophagaceae</taxon>
        <taxon>Chitinophaga</taxon>
    </lineage>
</organism>
<dbReference type="InterPro" id="IPR050368">
    <property type="entry name" value="ClC-type_chloride_channel"/>
</dbReference>
<evidence type="ECO:0000313" key="11">
    <source>
        <dbReference type="EMBL" id="MBO9153139.1"/>
    </source>
</evidence>
<evidence type="ECO:0000256" key="9">
    <source>
        <dbReference type="ARBA" id="ARBA00023303"/>
    </source>
</evidence>